<dbReference type="EMBL" id="BOOY01000001">
    <property type="protein sequence ID" value="GIJ00897.1"/>
    <property type="molecule type" value="Genomic_DNA"/>
</dbReference>
<proteinExistence type="predicted"/>
<comment type="caution">
    <text evidence="1">The sequence shown here is derived from an EMBL/GenBank/DDBJ whole genome shotgun (WGS) entry which is preliminary data.</text>
</comment>
<dbReference type="AlphaFoldDB" id="A0A8J4DFT3"/>
<dbReference type="Gene3D" id="3.90.1200.10">
    <property type="match status" value="1"/>
</dbReference>
<dbReference type="SUPFAM" id="SSF56112">
    <property type="entry name" value="Protein kinase-like (PK-like)"/>
    <property type="match status" value="1"/>
</dbReference>
<evidence type="ECO:0000313" key="2">
    <source>
        <dbReference type="Proteomes" id="UP000652013"/>
    </source>
</evidence>
<dbReference type="RefSeq" id="WP_203936210.1">
    <property type="nucleotide sequence ID" value="NZ_BAAAGJ010000024.1"/>
</dbReference>
<evidence type="ECO:0000313" key="1">
    <source>
        <dbReference type="EMBL" id="GIJ00897.1"/>
    </source>
</evidence>
<accession>A0A8J4DFT3</accession>
<reference evidence="1" key="1">
    <citation type="submission" date="2021-01" db="EMBL/GenBank/DDBJ databases">
        <title>Whole genome shotgun sequence of Spirilliplanes yamanashiensis NBRC 15828.</title>
        <authorList>
            <person name="Komaki H."/>
            <person name="Tamura T."/>
        </authorList>
    </citation>
    <scope>NUCLEOTIDE SEQUENCE</scope>
    <source>
        <strain evidence="1">NBRC 15828</strain>
    </source>
</reference>
<protein>
    <recommendedName>
        <fullName evidence="3">Aminoglycoside phosphotransferase domain-containing protein</fullName>
    </recommendedName>
</protein>
<dbReference type="InterPro" id="IPR011009">
    <property type="entry name" value="Kinase-like_dom_sf"/>
</dbReference>
<dbReference type="Proteomes" id="UP000652013">
    <property type="component" value="Unassembled WGS sequence"/>
</dbReference>
<name>A0A8J4DFT3_9ACTN</name>
<evidence type="ECO:0008006" key="3">
    <source>
        <dbReference type="Google" id="ProtNLM"/>
    </source>
</evidence>
<gene>
    <name evidence="1" type="ORF">Sya03_02490</name>
</gene>
<sequence>MTWTVDELLGPKTPEAAPEDAGTALAVLVDEALHRKIDRASVAVTPVTYEMGSISTGALARVHGRDLDGEHWSIFVKVIQHPRHWPLLHILPEPMATEILELFPWRAELCAWEQPFAGMLPDGMRVPALYRVADLGDDRLALWMEDVHASSEVWNLARYARAARLLGRLNARGARPEVMAQAPQPPGFVTRRFADSIPVRGLHALADDAVWAHPWLAEHAGLRADLLALAERIPAALDRLDALPQSMGHNDACPQNLLVPADAPETFVVIDAQFQSASAVGADLAQLLVGMVHAGEHRVAELPAVQSIIGDAYLTGLSDEGVVEDADEVRLGFLGMLLIRSGFTSLPYELMDRTDDPVAAGAFAERVALTRYIADQTRDLF</sequence>
<organism evidence="1 2">
    <name type="scientific">Spirilliplanes yamanashiensis</name>
    <dbReference type="NCBI Taxonomy" id="42233"/>
    <lineage>
        <taxon>Bacteria</taxon>
        <taxon>Bacillati</taxon>
        <taxon>Actinomycetota</taxon>
        <taxon>Actinomycetes</taxon>
        <taxon>Micromonosporales</taxon>
        <taxon>Micromonosporaceae</taxon>
        <taxon>Spirilliplanes</taxon>
    </lineage>
</organism>
<keyword evidence="2" id="KW-1185">Reference proteome</keyword>